<dbReference type="Proteomes" id="UP000234748">
    <property type="component" value="Unassembled WGS sequence"/>
</dbReference>
<evidence type="ECO:0000313" key="3">
    <source>
        <dbReference type="Proteomes" id="UP000234748"/>
    </source>
</evidence>
<dbReference type="CDD" id="cd01948">
    <property type="entry name" value="EAL"/>
    <property type="match status" value="1"/>
</dbReference>
<dbReference type="GO" id="GO:0071111">
    <property type="term" value="F:cyclic-guanylate-specific phosphodiesterase activity"/>
    <property type="evidence" value="ECO:0007669"/>
    <property type="project" value="InterPro"/>
</dbReference>
<dbReference type="InterPro" id="IPR001633">
    <property type="entry name" value="EAL_dom"/>
</dbReference>
<gene>
    <name evidence="2" type="ORF">CUU66_08175</name>
</gene>
<sequence>MGTLTYKHSGKKHKLLKWLKILLPHSSIRFYPPQFILRDALVSSTKRTIKQGNEAAVIVFNIKNLRQISEQIGVKQFDRFMYSLKRMYADVIKENVSLEDILALHDYNSDGITLILRMDSEMHSLLDIDGTTSLILQKVKDRLQDEFPQIKADFETGYMFVEKHAASLKKAIDKAHKQAAAMAERKIHSEFNEMLFQMTKIIEWKQIHLLAQPIIDVASKQIRAYEILTRGPRGSMLENPLTLFSVAKQTSMLYDLEMIVLEKSFEQVSKNGSSHDIFINFTPVTLGNIRFIKDMERILDKYKNVKAGQIVIEITERDDIDEVEGLIQNIRALKFMGFRIAVDDTGAGYASLHTISEIMPHIIKIDRTVIQNIHHSTVKESMLKGLLLIAKEAGSVVVAEGIETEEEAIVLSRNKVDMAQGYFYARPARLEHA</sequence>
<dbReference type="SMART" id="SM00052">
    <property type="entry name" value="EAL"/>
    <property type="match status" value="1"/>
</dbReference>
<dbReference type="PANTHER" id="PTHR33121:SF76">
    <property type="entry name" value="SIGNALING PROTEIN"/>
    <property type="match status" value="1"/>
</dbReference>
<proteinExistence type="predicted"/>
<dbReference type="RefSeq" id="WP_101641192.1">
    <property type="nucleotide sequence ID" value="NZ_PGUY01000023.1"/>
</dbReference>
<reference evidence="2 3" key="1">
    <citation type="submission" date="2017-11" db="EMBL/GenBank/DDBJ databases">
        <title>Comparitive Functional Genomics of Dry Heat Resistant strains isolated from the Viking Spacecraft.</title>
        <authorList>
            <person name="Seuylemezian A."/>
            <person name="Cooper K."/>
            <person name="Vaishampayan P."/>
        </authorList>
    </citation>
    <scope>NUCLEOTIDE SEQUENCE [LARGE SCALE GENOMIC DNA]</scope>
    <source>
        <strain evidence="2 3">V1-29</strain>
    </source>
</reference>
<dbReference type="Gene3D" id="3.20.20.450">
    <property type="entry name" value="EAL domain"/>
    <property type="match status" value="1"/>
</dbReference>
<dbReference type="AlphaFoldDB" id="A0A2N5M7F5"/>
<dbReference type="SUPFAM" id="SSF141868">
    <property type="entry name" value="EAL domain-like"/>
    <property type="match status" value="1"/>
</dbReference>
<feature type="domain" description="EAL" evidence="1">
    <location>
        <begin position="191"/>
        <end position="433"/>
    </location>
</feature>
<name>A0A2N5M7F5_9BACI</name>
<dbReference type="InterPro" id="IPR035919">
    <property type="entry name" value="EAL_sf"/>
</dbReference>
<dbReference type="PANTHER" id="PTHR33121">
    <property type="entry name" value="CYCLIC DI-GMP PHOSPHODIESTERASE PDEF"/>
    <property type="match status" value="1"/>
</dbReference>
<keyword evidence="3" id="KW-1185">Reference proteome</keyword>
<evidence type="ECO:0000259" key="1">
    <source>
        <dbReference type="PROSITE" id="PS50883"/>
    </source>
</evidence>
<comment type="caution">
    <text evidence="2">The sequence shown here is derived from an EMBL/GenBank/DDBJ whole genome shotgun (WGS) entry which is preliminary data.</text>
</comment>
<dbReference type="InterPro" id="IPR050706">
    <property type="entry name" value="Cyclic-di-GMP_PDE-like"/>
</dbReference>
<dbReference type="EMBL" id="PGUY01000023">
    <property type="protein sequence ID" value="PLT30308.1"/>
    <property type="molecule type" value="Genomic_DNA"/>
</dbReference>
<accession>A0A2N5M7F5</accession>
<protein>
    <submittedName>
        <fullName evidence="2">EAL domain-containing protein</fullName>
    </submittedName>
</protein>
<evidence type="ECO:0000313" key="2">
    <source>
        <dbReference type="EMBL" id="PLT30308.1"/>
    </source>
</evidence>
<dbReference type="Pfam" id="PF00563">
    <property type="entry name" value="EAL"/>
    <property type="match status" value="1"/>
</dbReference>
<organism evidence="2 3">
    <name type="scientific">Peribacillus deserti</name>
    <dbReference type="NCBI Taxonomy" id="673318"/>
    <lineage>
        <taxon>Bacteria</taxon>
        <taxon>Bacillati</taxon>
        <taxon>Bacillota</taxon>
        <taxon>Bacilli</taxon>
        <taxon>Bacillales</taxon>
        <taxon>Bacillaceae</taxon>
        <taxon>Peribacillus</taxon>
    </lineage>
</organism>
<dbReference type="OrthoDB" id="581425at2"/>
<dbReference type="PROSITE" id="PS50883">
    <property type="entry name" value="EAL"/>
    <property type="match status" value="1"/>
</dbReference>